<evidence type="ECO:0000313" key="1">
    <source>
        <dbReference type="EMBL" id="GEB18166.1"/>
    </source>
</evidence>
<dbReference type="EMBL" id="BJMD01000005">
    <property type="protein sequence ID" value="GEB18166.1"/>
    <property type="molecule type" value="Genomic_DNA"/>
</dbReference>
<keyword evidence="2" id="KW-1185">Reference proteome</keyword>
<gene>
    <name evidence="1" type="ORF">AAU01_09210</name>
</gene>
<proteinExistence type="predicted"/>
<accession>A0A4Y3NG90</accession>
<evidence type="ECO:0000313" key="2">
    <source>
        <dbReference type="Proteomes" id="UP000317715"/>
    </source>
</evidence>
<reference evidence="1 2" key="1">
    <citation type="submission" date="2019-06" db="EMBL/GenBank/DDBJ databases">
        <title>Whole genome shotgun sequence of Paenarthrobacter aurescens NBRC 12136.</title>
        <authorList>
            <person name="Hosoyama A."/>
            <person name="Uohara A."/>
            <person name="Ohji S."/>
            <person name="Ichikawa N."/>
        </authorList>
    </citation>
    <scope>NUCLEOTIDE SEQUENCE [LARGE SCALE GENOMIC DNA]</scope>
    <source>
        <strain evidence="1 2">NBRC 12136</strain>
    </source>
</reference>
<dbReference type="Proteomes" id="UP000317715">
    <property type="component" value="Unassembled WGS sequence"/>
</dbReference>
<dbReference type="OrthoDB" id="2078230at2"/>
<name>A0A4Y3NG90_PAEAU</name>
<organism evidence="1 2">
    <name type="scientific">Paenarthrobacter aurescens</name>
    <name type="common">Arthrobacter aurescens</name>
    <dbReference type="NCBI Taxonomy" id="43663"/>
    <lineage>
        <taxon>Bacteria</taxon>
        <taxon>Bacillati</taxon>
        <taxon>Actinomycetota</taxon>
        <taxon>Actinomycetes</taxon>
        <taxon>Micrococcales</taxon>
        <taxon>Micrococcaceae</taxon>
        <taxon>Paenarthrobacter</taxon>
    </lineage>
</organism>
<sequence length="424" mass="48563">MPTGGEDLSASARGMLKKVKRRYLESRDFNGLHVSTSRNTTEEIDGAVELAEAGMVEVVGPSDYLNIHIRPWPSRRTVAKQIEELRELSEDDYGVCLYPKAKALKKTKLPGKFENAPFSKAMARGRSTLELAFFSADVLEGYRNDARFRFGMGDFGINFGLSDEAFEDRDQPKKDRVGLLHLGFAYDMRQYDPQASDSPIIRRVAAFYGDLDDLTPEHQQRWASFQVAKKGVDPHPVWYASQMGHWPDGMGPFARLAQELKAIGDLFENVWGIRLFRSHELPDDFGWILRADQREWDHFIHSFDKLLSDNIDDGALDKAKVPRTNEKGDPLGTLGRFELFMTMKHVAPESAKWALRPLRQVRAARQKPAHALRTNVTDQTFVRKQKDLLHDVNEVLINIRQWLSSHPQNREWKETWPAAKDYPL</sequence>
<dbReference type="AlphaFoldDB" id="A0A4Y3NG90"/>
<comment type="caution">
    <text evidence="1">The sequence shown here is derived from an EMBL/GenBank/DDBJ whole genome shotgun (WGS) entry which is preliminary data.</text>
</comment>
<protein>
    <submittedName>
        <fullName evidence="1">ATPase AAA</fullName>
    </submittedName>
</protein>